<dbReference type="OMA" id="NHLGYFS"/>
<dbReference type="InParanoid" id="D6WPC5"/>
<feature type="chain" id="PRO_5007310727" description="Chitin-binding type-4 domain-containing protein" evidence="2">
    <location>
        <begin position="22"/>
        <end position="274"/>
    </location>
</feature>
<organism evidence="4 5">
    <name type="scientific">Tribolium castaneum</name>
    <name type="common">Red flour beetle</name>
    <dbReference type="NCBI Taxonomy" id="7070"/>
    <lineage>
        <taxon>Eukaryota</taxon>
        <taxon>Metazoa</taxon>
        <taxon>Ecdysozoa</taxon>
        <taxon>Arthropoda</taxon>
        <taxon>Hexapoda</taxon>
        <taxon>Insecta</taxon>
        <taxon>Pterygota</taxon>
        <taxon>Neoptera</taxon>
        <taxon>Endopterygota</taxon>
        <taxon>Coleoptera</taxon>
        <taxon>Polyphaga</taxon>
        <taxon>Cucujiformia</taxon>
        <taxon>Tenebrionidae</taxon>
        <taxon>Tenebrionidae incertae sedis</taxon>
        <taxon>Tribolium</taxon>
    </lineage>
</organism>
<protein>
    <recommendedName>
        <fullName evidence="3">Chitin-binding type-4 domain-containing protein</fullName>
    </recommendedName>
</protein>
<dbReference type="AlphaFoldDB" id="D6WPC5"/>
<evidence type="ECO:0000313" key="5">
    <source>
        <dbReference type="Proteomes" id="UP000007266"/>
    </source>
</evidence>
<proteinExistence type="predicted"/>
<dbReference type="PANTHER" id="PTHR21113">
    <property type="entry name" value="AGAP001705-PA"/>
    <property type="match status" value="1"/>
</dbReference>
<evidence type="ECO:0000256" key="1">
    <source>
        <dbReference type="SAM" id="Phobius"/>
    </source>
</evidence>
<gene>
    <name evidence="4" type="primary">AUGUSTUS-3.0.2_16350</name>
    <name evidence="4" type="ORF">TcasGA2_TC016350</name>
</gene>
<keyword evidence="1" id="KW-0472">Membrane</keyword>
<reference evidence="4 5" key="2">
    <citation type="journal article" date="2010" name="Nucleic Acids Res.">
        <title>BeetleBase in 2010: revisions to provide comprehensive genomic information for Tribolium castaneum.</title>
        <authorList>
            <person name="Kim H.S."/>
            <person name="Murphy T."/>
            <person name="Xia J."/>
            <person name="Caragea D."/>
            <person name="Park Y."/>
            <person name="Beeman R.W."/>
            <person name="Lorenzen M.D."/>
            <person name="Butcher S."/>
            <person name="Manak J.R."/>
            <person name="Brown S.J."/>
        </authorList>
    </citation>
    <scope>NUCLEOTIDE SEQUENCE [LARGE SCALE GENOMIC DNA]</scope>
    <source>
        <strain evidence="4 5">Georgia GA2</strain>
    </source>
</reference>
<dbReference type="InterPro" id="IPR004302">
    <property type="entry name" value="Cellulose/chitin-bd_N"/>
</dbReference>
<evidence type="ECO:0000259" key="3">
    <source>
        <dbReference type="Pfam" id="PF03067"/>
    </source>
</evidence>
<keyword evidence="5" id="KW-1185">Reference proteome</keyword>
<accession>D6WPC5</accession>
<dbReference type="eggNOG" id="ENOG502QUC9">
    <property type="taxonomic scope" value="Eukaryota"/>
</dbReference>
<feature type="transmembrane region" description="Helical" evidence="1">
    <location>
        <begin position="57"/>
        <end position="79"/>
    </location>
</feature>
<dbReference type="PANTHER" id="PTHR21113:SF14">
    <property type="entry name" value="LP24064P"/>
    <property type="match status" value="1"/>
</dbReference>
<dbReference type="Proteomes" id="UP000007266">
    <property type="component" value="Linkage group 7"/>
</dbReference>
<dbReference type="HOGENOM" id="CLU_041201_1_0_1"/>
<keyword evidence="2" id="KW-0732">Signal</keyword>
<feature type="domain" description="Chitin-binding type-4" evidence="3">
    <location>
        <begin position="85"/>
        <end position="270"/>
    </location>
</feature>
<evidence type="ECO:0000313" key="4">
    <source>
        <dbReference type="EMBL" id="EFA07375.2"/>
    </source>
</evidence>
<name>D6WPC5_TRICA</name>
<keyword evidence="1" id="KW-0812">Transmembrane</keyword>
<dbReference type="EMBL" id="KQ971354">
    <property type="protein sequence ID" value="EFA07375.2"/>
    <property type="molecule type" value="Genomic_DNA"/>
</dbReference>
<reference evidence="4 5" key="1">
    <citation type="journal article" date="2008" name="Nature">
        <title>The genome of the model beetle and pest Tribolium castaneum.</title>
        <authorList>
            <consortium name="Tribolium Genome Sequencing Consortium"/>
            <person name="Richards S."/>
            <person name="Gibbs R.A."/>
            <person name="Weinstock G.M."/>
            <person name="Brown S.J."/>
            <person name="Denell R."/>
            <person name="Beeman R.W."/>
            <person name="Gibbs R."/>
            <person name="Beeman R.W."/>
            <person name="Brown S.J."/>
            <person name="Bucher G."/>
            <person name="Friedrich M."/>
            <person name="Grimmelikhuijzen C.J."/>
            <person name="Klingler M."/>
            <person name="Lorenzen M."/>
            <person name="Richards S."/>
            <person name="Roth S."/>
            <person name="Schroder R."/>
            <person name="Tautz D."/>
            <person name="Zdobnov E.M."/>
            <person name="Muzny D."/>
            <person name="Gibbs R.A."/>
            <person name="Weinstock G.M."/>
            <person name="Attaway T."/>
            <person name="Bell S."/>
            <person name="Buhay C.J."/>
            <person name="Chandrabose M.N."/>
            <person name="Chavez D."/>
            <person name="Clerk-Blankenburg K.P."/>
            <person name="Cree A."/>
            <person name="Dao M."/>
            <person name="Davis C."/>
            <person name="Chacko J."/>
            <person name="Dinh H."/>
            <person name="Dugan-Rocha S."/>
            <person name="Fowler G."/>
            <person name="Garner T.T."/>
            <person name="Garnes J."/>
            <person name="Gnirke A."/>
            <person name="Hawes A."/>
            <person name="Hernandez J."/>
            <person name="Hines S."/>
            <person name="Holder M."/>
            <person name="Hume J."/>
            <person name="Jhangiani S.N."/>
            <person name="Joshi V."/>
            <person name="Khan Z.M."/>
            <person name="Jackson L."/>
            <person name="Kovar C."/>
            <person name="Kowis A."/>
            <person name="Lee S."/>
            <person name="Lewis L.R."/>
            <person name="Margolis J."/>
            <person name="Morgan M."/>
            <person name="Nazareth L.V."/>
            <person name="Nguyen N."/>
            <person name="Okwuonu G."/>
            <person name="Parker D."/>
            <person name="Richards S."/>
            <person name="Ruiz S.J."/>
            <person name="Santibanez J."/>
            <person name="Savard J."/>
            <person name="Scherer S.E."/>
            <person name="Schneider B."/>
            <person name="Sodergren E."/>
            <person name="Tautz D."/>
            <person name="Vattahil S."/>
            <person name="Villasana D."/>
            <person name="White C.S."/>
            <person name="Wright R."/>
            <person name="Park Y."/>
            <person name="Beeman R.W."/>
            <person name="Lord J."/>
            <person name="Oppert B."/>
            <person name="Lorenzen M."/>
            <person name="Brown S."/>
            <person name="Wang L."/>
            <person name="Savard J."/>
            <person name="Tautz D."/>
            <person name="Richards S."/>
            <person name="Weinstock G."/>
            <person name="Gibbs R.A."/>
            <person name="Liu Y."/>
            <person name="Worley K."/>
            <person name="Weinstock G."/>
            <person name="Elsik C.G."/>
            <person name="Reese J.T."/>
            <person name="Elhaik E."/>
            <person name="Landan G."/>
            <person name="Graur D."/>
            <person name="Arensburger P."/>
            <person name="Atkinson P."/>
            <person name="Beeman R.W."/>
            <person name="Beidler J."/>
            <person name="Brown S.J."/>
            <person name="Demuth J.P."/>
            <person name="Drury D.W."/>
            <person name="Du Y.Z."/>
            <person name="Fujiwara H."/>
            <person name="Lorenzen M."/>
            <person name="Maselli V."/>
            <person name="Osanai M."/>
            <person name="Park Y."/>
            <person name="Robertson H.M."/>
            <person name="Tu Z."/>
            <person name="Wang J.J."/>
            <person name="Wang S."/>
            <person name="Richards S."/>
            <person name="Song H."/>
            <person name="Zhang L."/>
            <person name="Sodergren E."/>
            <person name="Werner D."/>
            <person name="Stanke M."/>
            <person name="Morgenstern B."/>
            <person name="Solovyev V."/>
            <person name="Kosarev P."/>
            <person name="Brown G."/>
            <person name="Chen H.C."/>
            <person name="Ermolaeva O."/>
            <person name="Hlavina W."/>
            <person name="Kapustin Y."/>
            <person name="Kiryutin B."/>
            <person name="Kitts P."/>
            <person name="Maglott D."/>
            <person name="Pruitt K."/>
            <person name="Sapojnikov V."/>
            <person name="Souvorov A."/>
            <person name="Mackey A.J."/>
            <person name="Waterhouse R.M."/>
            <person name="Wyder S."/>
            <person name="Zdobnov E.M."/>
            <person name="Zdobnov E.M."/>
            <person name="Wyder S."/>
            <person name="Kriventseva E.V."/>
            <person name="Kadowaki T."/>
            <person name="Bork P."/>
            <person name="Aranda M."/>
            <person name="Bao R."/>
            <person name="Beermann A."/>
            <person name="Berns N."/>
            <person name="Bolognesi R."/>
            <person name="Bonneton F."/>
            <person name="Bopp D."/>
            <person name="Brown S.J."/>
            <person name="Bucher G."/>
            <person name="Butts T."/>
            <person name="Chaumot A."/>
            <person name="Denell R.E."/>
            <person name="Ferrier D.E."/>
            <person name="Friedrich M."/>
            <person name="Gordon C.M."/>
            <person name="Jindra M."/>
            <person name="Klingler M."/>
            <person name="Lan Q."/>
            <person name="Lattorff H.M."/>
            <person name="Laudet V."/>
            <person name="von Levetsow C."/>
            <person name="Liu Z."/>
            <person name="Lutz R."/>
            <person name="Lynch J.A."/>
            <person name="da Fonseca R.N."/>
            <person name="Posnien N."/>
            <person name="Reuter R."/>
            <person name="Roth S."/>
            <person name="Savard J."/>
            <person name="Schinko J.B."/>
            <person name="Schmitt C."/>
            <person name="Schoppmeier M."/>
            <person name="Schroder R."/>
            <person name="Shippy T.D."/>
            <person name="Simonnet F."/>
            <person name="Marques-Souza H."/>
            <person name="Tautz D."/>
            <person name="Tomoyasu Y."/>
            <person name="Trauner J."/>
            <person name="Van der Zee M."/>
            <person name="Vervoort M."/>
            <person name="Wittkopp N."/>
            <person name="Wimmer E.A."/>
            <person name="Yang X."/>
            <person name="Jones A.K."/>
            <person name="Sattelle D.B."/>
            <person name="Ebert P.R."/>
            <person name="Nelson D."/>
            <person name="Scott J.G."/>
            <person name="Beeman R.W."/>
            <person name="Muthukrishnan S."/>
            <person name="Kramer K.J."/>
            <person name="Arakane Y."/>
            <person name="Beeman R.W."/>
            <person name="Zhu Q."/>
            <person name="Hogenkamp D."/>
            <person name="Dixit R."/>
            <person name="Oppert B."/>
            <person name="Jiang H."/>
            <person name="Zou Z."/>
            <person name="Marshall J."/>
            <person name="Elpidina E."/>
            <person name="Vinokurov K."/>
            <person name="Oppert C."/>
            <person name="Zou Z."/>
            <person name="Evans J."/>
            <person name="Lu Z."/>
            <person name="Zhao P."/>
            <person name="Sumathipala N."/>
            <person name="Altincicek B."/>
            <person name="Vilcinskas A."/>
            <person name="Williams M."/>
            <person name="Hultmark D."/>
            <person name="Hetru C."/>
            <person name="Jiang H."/>
            <person name="Grimmelikhuijzen C.J."/>
            <person name="Hauser F."/>
            <person name="Cazzamali G."/>
            <person name="Williamson M."/>
            <person name="Park Y."/>
            <person name="Li B."/>
            <person name="Tanaka Y."/>
            <person name="Predel R."/>
            <person name="Neupert S."/>
            <person name="Schachtner J."/>
            <person name="Verleyen P."/>
            <person name="Raible F."/>
            <person name="Bork P."/>
            <person name="Friedrich M."/>
            <person name="Walden K.K."/>
            <person name="Robertson H.M."/>
            <person name="Angeli S."/>
            <person name="Foret S."/>
            <person name="Bucher G."/>
            <person name="Schuetz S."/>
            <person name="Maleszka R."/>
            <person name="Wimmer E.A."/>
            <person name="Beeman R.W."/>
            <person name="Lorenzen M."/>
            <person name="Tomoyasu Y."/>
            <person name="Miller S.C."/>
            <person name="Grossmann D."/>
            <person name="Bucher G."/>
        </authorList>
    </citation>
    <scope>NUCLEOTIDE SEQUENCE [LARGE SCALE GENOMIC DNA]</scope>
    <source>
        <strain evidence="4 5">Georgia GA2</strain>
    </source>
</reference>
<dbReference type="Pfam" id="PF03067">
    <property type="entry name" value="LPMO_10"/>
    <property type="match status" value="1"/>
</dbReference>
<feature type="signal peptide" evidence="2">
    <location>
        <begin position="1"/>
        <end position="21"/>
    </location>
</feature>
<keyword evidence="1" id="KW-1133">Transmembrane helix</keyword>
<evidence type="ECO:0000256" key="2">
    <source>
        <dbReference type="SAM" id="SignalP"/>
    </source>
</evidence>
<sequence>MKVVLFNLLLVALCYLEEASGHGMMLEPSNRASLWRFDWKQPSNYNDMGYFCGGVKFGLVTIATMVSKFVTVVLALVCLQKVSGHGMLMDPTNRASRWRVDPKAPINYDDNAFFCGGFAVQYEQNGGKCGVCGDNYADPVPRSNENTGKFGNGVISKTYTAGSIITANVTLTANHLGSFSYSLCVLKDPTKPETEDCFVDLPLADGSSKYPVSADEYEIVNQVQLPAGVTCDRCVLRWHYKSGNSWGICTDGTQRMGCGAQETFRSCADIAIVA</sequence>